<dbReference type="PANTHER" id="PTHR42923:SF39">
    <property type="entry name" value="AMINO OXIDASE"/>
    <property type="match status" value="1"/>
</dbReference>
<evidence type="ECO:0000313" key="2">
    <source>
        <dbReference type="Proteomes" id="UP000706525"/>
    </source>
</evidence>
<dbReference type="Gene3D" id="3.50.50.60">
    <property type="entry name" value="FAD/NAD(P)-binding domain"/>
    <property type="match status" value="1"/>
</dbReference>
<keyword evidence="2" id="KW-1185">Reference proteome</keyword>
<protein>
    <recommendedName>
        <fullName evidence="3">Amine oxidase</fullName>
    </recommendedName>
</protein>
<dbReference type="EMBL" id="CAJZAG010000006">
    <property type="protein sequence ID" value="CAG9174798.1"/>
    <property type="molecule type" value="Genomic_DNA"/>
</dbReference>
<dbReference type="Pfam" id="PF13450">
    <property type="entry name" value="NAD_binding_8"/>
    <property type="match status" value="1"/>
</dbReference>
<organism evidence="1 2">
    <name type="scientific">Cupriavidus pampae</name>
    <dbReference type="NCBI Taxonomy" id="659251"/>
    <lineage>
        <taxon>Bacteria</taxon>
        <taxon>Pseudomonadati</taxon>
        <taxon>Pseudomonadota</taxon>
        <taxon>Betaproteobacteria</taxon>
        <taxon>Burkholderiales</taxon>
        <taxon>Burkholderiaceae</taxon>
        <taxon>Cupriavidus</taxon>
    </lineage>
</organism>
<comment type="caution">
    <text evidence="1">The sequence shown here is derived from an EMBL/GenBank/DDBJ whole genome shotgun (WGS) entry which is preliminary data.</text>
</comment>
<evidence type="ECO:0008006" key="3">
    <source>
        <dbReference type="Google" id="ProtNLM"/>
    </source>
</evidence>
<gene>
    <name evidence="1" type="ORF">LMG32289_03148</name>
</gene>
<dbReference type="PROSITE" id="PS51257">
    <property type="entry name" value="PROKAR_LIPOPROTEIN"/>
    <property type="match status" value="1"/>
</dbReference>
<evidence type="ECO:0000313" key="1">
    <source>
        <dbReference type="EMBL" id="CAG9174798.1"/>
    </source>
</evidence>
<dbReference type="Proteomes" id="UP000706525">
    <property type="component" value="Unassembled WGS sequence"/>
</dbReference>
<accession>A0ABN7YNW2</accession>
<dbReference type="InterPro" id="IPR036188">
    <property type="entry name" value="FAD/NAD-bd_sf"/>
</dbReference>
<dbReference type="RefSeq" id="WP_223989813.1">
    <property type="nucleotide sequence ID" value="NZ_CAJZAG010000006.1"/>
</dbReference>
<dbReference type="InterPro" id="IPR050464">
    <property type="entry name" value="Zeta_carotene_desat/Oxidored"/>
</dbReference>
<sequence length="572" mass="62133">MHFNRRRFLLAAGASTLAGCDRIGGEAARFLAGVGWREPEPVVLRPGMAEGHALRDGGAGTRSTVTDITTEVAILGSGAAGIAAAWQLSRAGFHDFVMIDGPEFGGNAAGGRIGEVSFPRGAHYLPLPSAESTHVREMLADIGVIERDAFDARPHYDERVLVHGPEERLFLDGKWHDGLVPEMEDTPDGAIQHAAFFARIDTLRHAVGNDGRKVFTIPLALASRDPAWRALDRQTFRQWMLDEGFTATSLHWYADYCCRDDYGAGHDTVSAWAGLHYFASRGGHARNAADGAVLTWSDGLHGLMSELTQRIEAQVRPRERAWRRAGMAVRVEEQANGVVVHGVDWPSGAPLPGVAPQAWRVRARRVICAMPLHVAAHVMDLRRYGFDPATHLSPHAPWLVSSFHLRGFPNEAAGVPLAWDNVVHGGRGLGYVVATHQWIRQARPAETVFTAYCPLDAGAFVDYVALAKAPGKPADIRRWLATAAPAELMALATTDLRTVYGRDFWRHADAVEITARGHAMATPTPGFLANAGNAALREADGRVLFAHADLSGLSVFEEASWWGTRAALRIVG</sequence>
<proteinExistence type="predicted"/>
<reference evidence="1 2" key="1">
    <citation type="submission" date="2021-08" db="EMBL/GenBank/DDBJ databases">
        <authorList>
            <person name="Peeters C."/>
        </authorList>
    </citation>
    <scope>NUCLEOTIDE SEQUENCE [LARGE SCALE GENOMIC DNA]</scope>
    <source>
        <strain evidence="1 2">LMG 32289</strain>
    </source>
</reference>
<dbReference type="SUPFAM" id="SSF51905">
    <property type="entry name" value="FAD/NAD(P)-binding domain"/>
    <property type="match status" value="1"/>
</dbReference>
<name>A0ABN7YNW2_9BURK</name>
<dbReference type="PANTHER" id="PTHR42923">
    <property type="entry name" value="PROTOPORPHYRINOGEN OXIDASE"/>
    <property type="match status" value="1"/>
</dbReference>